<sequence>MFERKDSRPELVDGSVKIDQKINNNDNFVNVGNSGFGFAAMAA</sequence>
<evidence type="ECO:0000313" key="1">
    <source>
        <dbReference type="EMBL" id="AKL97388.1"/>
    </source>
</evidence>
<dbReference type="EMBL" id="CP009498">
    <property type="protein sequence ID" value="AKL97388.1"/>
    <property type="molecule type" value="Genomic_DNA"/>
</dbReference>
<proteinExistence type="predicted"/>
<organism evidence="1 2">
    <name type="scientific">Endomicrobium proavitum</name>
    <dbReference type="NCBI Taxonomy" id="1408281"/>
    <lineage>
        <taxon>Bacteria</taxon>
        <taxon>Pseudomonadati</taxon>
        <taxon>Elusimicrobiota</taxon>
        <taxon>Endomicrobiia</taxon>
        <taxon>Endomicrobiales</taxon>
        <taxon>Endomicrobiaceae</taxon>
        <taxon>Endomicrobium</taxon>
    </lineage>
</organism>
<protein>
    <submittedName>
        <fullName evidence="1">Uncharacterized protein</fullName>
    </submittedName>
</protein>
<dbReference type="Proteomes" id="UP000035337">
    <property type="component" value="Chromosome"/>
</dbReference>
<gene>
    <name evidence="1" type="ORF">Epro_0009</name>
</gene>
<evidence type="ECO:0000313" key="2">
    <source>
        <dbReference type="Proteomes" id="UP000035337"/>
    </source>
</evidence>
<dbReference type="AlphaFoldDB" id="A0A0G3WGB1"/>
<dbReference type="KEGG" id="epo:Epro_0009"/>
<accession>A0A0G3WGB1</accession>
<name>A0A0G3WGB1_9BACT</name>
<reference evidence="1 2" key="1">
    <citation type="submission" date="2014-09" db="EMBL/GenBank/DDBJ databases">
        <title>Complete genome sequence of Endomicrobium proavitum.</title>
        <authorList>
            <person name="Zheng H."/>
        </authorList>
    </citation>
    <scope>NUCLEOTIDE SEQUENCE [LARGE SCALE GENOMIC DNA]</scope>
    <source>
        <strain evidence="1 2">Rsa215</strain>
    </source>
</reference>
<keyword evidence="2" id="KW-1185">Reference proteome</keyword>
<dbReference type="STRING" id="1408281.Epro_0009"/>